<protein>
    <submittedName>
        <fullName evidence="2">Uncharacterized protein</fullName>
    </submittedName>
</protein>
<dbReference type="AlphaFoldDB" id="A0A2S8GRS0"/>
<evidence type="ECO:0000256" key="1">
    <source>
        <dbReference type="SAM" id="MobiDB-lite"/>
    </source>
</evidence>
<feature type="non-terminal residue" evidence="2">
    <location>
        <position position="1"/>
    </location>
</feature>
<evidence type="ECO:0000313" key="3">
    <source>
        <dbReference type="Proteomes" id="UP000237819"/>
    </source>
</evidence>
<name>A0A2S8GRS0_9BACT</name>
<organism evidence="2 3">
    <name type="scientific">Blastopirellula marina</name>
    <dbReference type="NCBI Taxonomy" id="124"/>
    <lineage>
        <taxon>Bacteria</taxon>
        <taxon>Pseudomonadati</taxon>
        <taxon>Planctomycetota</taxon>
        <taxon>Planctomycetia</taxon>
        <taxon>Pirellulales</taxon>
        <taxon>Pirellulaceae</taxon>
        <taxon>Blastopirellula</taxon>
    </lineage>
</organism>
<gene>
    <name evidence="2" type="ORF">C5Y93_03525</name>
</gene>
<evidence type="ECO:0000313" key="2">
    <source>
        <dbReference type="EMBL" id="PQO47125.1"/>
    </source>
</evidence>
<feature type="region of interest" description="Disordered" evidence="1">
    <location>
        <begin position="1"/>
        <end position="31"/>
    </location>
</feature>
<proteinExistence type="predicted"/>
<comment type="caution">
    <text evidence="2">The sequence shown here is derived from an EMBL/GenBank/DDBJ whole genome shotgun (WGS) entry which is preliminary data.</text>
</comment>
<dbReference type="EMBL" id="PUHZ01000005">
    <property type="protein sequence ID" value="PQO47125.1"/>
    <property type="molecule type" value="Genomic_DNA"/>
</dbReference>
<sequence length="104" mass="11463">PAGVGPNVPPRPPLGASQTDPQRPQTAASAKDLERVMQKAVALRASFRVLGGRRRGFVSCLAGSIYSINMFRRASADMRWEGFALFDTYRCGRRALILRGMRQV</sequence>
<reference evidence="2 3" key="1">
    <citation type="submission" date="2018-02" db="EMBL/GenBank/DDBJ databases">
        <title>Comparative genomes isolates from brazilian mangrove.</title>
        <authorList>
            <person name="Araujo J.E."/>
            <person name="Taketani R.G."/>
            <person name="Silva M.C.P."/>
            <person name="Loureco M.V."/>
            <person name="Andreote F.D."/>
        </authorList>
    </citation>
    <scope>NUCLEOTIDE SEQUENCE [LARGE SCALE GENOMIC DNA]</scope>
    <source>
        <strain evidence="2 3">Nap-Phe MGV</strain>
    </source>
</reference>
<dbReference type="Proteomes" id="UP000237819">
    <property type="component" value="Unassembled WGS sequence"/>
</dbReference>
<feature type="compositionally biased region" description="Polar residues" evidence="1">
    <location>
        <begin position="16"/>
        <end position="28"/>
    </location>
</feature>
<accession>A0A2S8GRS0</accession>